<dbReference type="SUPFAM" id="SSF88946">
    <property type="entry name" value="Sigma2 domain of RNA polymerase sigma factors"/>
    <property type="match status" value="1"/>
</dbReference>
<dbReference type="InterPro" id="IPR013325">
    <property type="entry name" value="RNA_pol_sigma_r2"/>
</dbReference>
<feature type="domain" description="RNA polymerase sigma factor 70 region 4 type 2" evidence="6">
    <location>
        <begin position="128"/>
        <end position="178"/>
    </location>
</feature>
<comment type="caution">
    <text evidence="7">The sequence shown here is derived from an EMBL/GenBank/DDBJ whole genome shotgun (WGS) entry which is preliminary data.</text>
</comment>
<dbReference type="InterPro" id="IPR014284">
    <property type="entry name" value="RNA_pol_sigma-70_dom"/>
</dbReference>
<evidence type="ECO:0000259" key="5">
    <source>
        <dbReference type="Pfam" id="PF04542"/>
    </source>
</evidence>
<dbReference type="GO" id="GO:0006352">
    <property type="term" value="P:DNA-templated transcription initiation"/>
    <property type="evidence" value="ECO:0007669"/>
    <property type="project" value="InterPro"/>
</dbReference>
<keyword evidence="4" id="KW-0804">Transcription</keyword>
<keyword evidence="3" id="KW-0731">Sigma factor</keyword>
<reference evidence="7" key="1">
    <citation type="submission" date="2021-04" db="EMBL/GenBank/DDBJ databases">
        <title>Genome based classification of Actinospica acidithermotolerans sp. nov., an actinobacterium isolated from an Indonesian hot spring.</title>
        <authorList>
            <person name="Kusuma A.B."/>
            <person name="Putra K.E."/>
            <person name="Nafisah S."/>
            <person name="Loh J."/>
            <person name="Nouioui I."/>
            <person name="Goodfellow M."/>
        </authorList>
    </citation>
    <scope>NUCLEOTIDE SEQUENCE</scope>
    <source>
        <strain evidence="7">CSCA 57</strain>
    </source>
</reference>
<dbReference type="Proteomes" id="UP000675781">
    <property type="component" value="Unassembled WGS sequence"/>
</dbReference>
<dbReference type="InterPro" id="IPR013249">
    <property type="entry name" value="RNA_pol_sigma70_r4_t2"/>
</dbReference>
<keyword evidence="8" id="KW-1185">Reference proteome</keyword>
<dbReference type="InterPro" id="IPR007627">
    <property type="entry name" value="RNA_pol_sigma70_r2"/>
</dbReference>
<dbReference type="NCBIfam" id="TIGR02937">
    <property type="entry name" value="sigma70-ECF"/>
    <property type="match status" value="1"/>
</dbReference>
<dbReference type="InterPro" id="IPR039425">
    <property type="entry name" value="RNA_pol_sigma-70-like"/>
</dbReference>
<dbReference type="EMBL" id="JAGSOG010000133">
    <property type="protein sequence ID" value="MBR7836272.1"/>
    <property type="molecule type" value="Genomic_DNA"/>
</dbReference>
<dbReference type="GO" id="GO:0016987">
    <property type="term" value="F:sigma factor activity"/>
    <property type="evidence" value="ECO:0007669"/>
    <property type="project" value="UniProtKB-KW"/>
</dbReference>
<evidence type="ECO:0000256" key="3">
    <source>
        <dbReference type="ARBA" id="ARBA00023082"/>
    </source>
</evidence>
<name>A0A941ETT1_9ACTN</name>
<dbReference type="PANTHER" id="PTHR43133">
    <property type="entry name" value="RNA POLYMERASE ECF-TYPE SIGMA FACTO"/>
    <property type="match status" value="1"/>
</dbReference>
<dbReference type="PANTHER" id="PTHR43133:SF25">
    <property type="entry name" value="RNA POLYMERASE SIGMA FACTOR RFAY-RELATED"/>
    <property type="match status" value="1"/>
</dbReference>
<dbReference type="InterPro" id="IPR013324">
    <property type="entry name" value="RNA_pol_sigma_r3/r4-like"/>
</dbReference>
<organism evidence="7 8">
    <name type="scientific">Actinospica durhamensis</name>
    <dbReference type="NCBI Taxonomy" id="1508375"/>
    <lineage>
        <taxon>Bacteria</taxon>
        <taxon>Bacillati</taxon>
        <taxon>Actinomycetota</taxon>
        <taxon>Actinomycetes</taxon>
        <taxon>Catenulisporales</taxon>
        <taxon>Actinospicaceae</taxon>
        <taxon>Actinospica</taxon>
    </lineage>
</organism>
<comment type="similarity">
    <text evidence="1">Belongs to the sigma-70 factor family. ECF subfamily.</text>
</comment>
<dbReference type="Gene3D" id="1.10.1740.10">
    <property type="match status" value="1"/>
</dbReference>
<dbReference type="AlphaFoldDB" id="A0A941ETT1"/>
<dbReference type="Gene3D" id="1.10.10.10">
    <property type="entry name" value="Winged helix-like DNA-binding domain superfamily/Winged helix DNA-binding domain"/>
    <property type="match status" value="1"/>
</dbReference>
<evidence type="ECO:0000256" key="4">
    <source>
        <dbReference type="ARBA" id="ARBA00023163"/>
    </source>
</evidence>
<proteinExistence type="inferred from homology"/>
<dbReference type="RefSeq" id="WP_212530753.1">
    <property type="nucleotide sequence ID" value="NZ_JAGSOG010000133.1"/>
</dbReference>
<evidence type="ECO:0000259" key="6">
    <source>
        <dbReference type="Pfam" id="PF08281"/>
    </source>
</evidence>
<dbReference type="GO" id="GO:0003677">
    <property type="term" value="F:DNA binding"/>
    <property type="evidence" value="ECO:0007669"/>
    <property type="project" value="InterPro"/>
</dbReference>
<dbReference type="InterPro" id="IPR036388">
    <property type="entry name" value="WH-like_DNA-bd_sf"/>
</dbReference>
<evidence type="ECO:0000313" key="7">
    <source>
        <dbReference type="EMBL" id="MBR7836272.1"/>
    </source>
</evidence>
<sequence length="193" mass="21552">MPPQLVARSSDGELIAASREQSEVFAELFDRHSRAVFRYAAQRLGTQAAEDVVGETFLVAFQRRDRFDPAFGDACPWLLGIATNLISRRRRTEAAHYRALLRTPREVPAEETAERISARVSAAAMRPRLAEALATLAARDRDVLLLIGWAELSYEQTALALDIPVGTVRSRLNRARRKVRAALGETNPLDEQE</sequence>
<evidence type="ECO:0000256" key="2">
    <source>
        <dbReference type="ARBA" id="ARBA00023015"/>
    </source>
</evidence>
<evidence type="ECO:0000256" key="1">
    <source>
        <dbReference type="ARBA" id="ARBA00010641"/>
    </source>
</evidence>
<gene>
    <name evidence="7" type="ORF">KDL01_23545</name>
</gene>
<dbReference type="Pfam" id="PF04542">
    <property type="entry name" value="Sigma70_r2"/>
    <property type="match status" value="1"/>
</dbReference>
<evidence type="ECO:0000313" key="8">
    <source>
        <dbReference type="Proteomes" id="UP000675781"/>
    </source>
</evidence>
<dbReference type="CDD" id="cd06171">
    <property type="entry name" value="Sigma70_r4"/>
    <property type="match status" value="1"/>
</dbReference>
<dbReference type="Pfam" id="PF08281">
    <property type="entry name" value="Sigma70_r4_2"/>
    <property type="match status" value="1"/>
</dbReference>
<dbReference type="SUPFAM" id="SSF88659">
    <property type="entry name" value="Sigma3 and sigma4 domains of RNA polymerase sigma factors"/>
    <property type="match status" value="1"/>
</dbReference>
<protein>
    <submittedName>
        <fullName evidence="7">RNA polymerase sigma factor</fullName>
    </submittedName>
</protein>
<keyword evidence="2" id="KW-0805">Transcription regulation</keyword>
<accession>A0A941ETT1</accession>
<feature type="domain" description="RNA polymerase sigma-70 region 2" evidence="5">
    <location>
        <begin position="28"/>
        <end position="94"/>
    </location>
</feature>